<protein>
    <recommendedName>
        <fullName evidence="1">FtsK gamma domain-containing protein</fullName>
    </recommendedName>
</protein>
<dbReference type="Proteomes" id="UP000000392">
    <property type="component" value="Chromosome"/>
</dbReference>
<evidence type="ECO:0000259" key="1">
    <source>
        <dbReference type="SMART" id="SM00843"/>
    </source>
</evidence>
<dbReference type="Pfam" id="PF09397">
    <property type="entry name" value="FtsK_gamma"/>
    <property type="match status" value="1"/>
</dbReference>
<dbReference type="InterPro" id="IPR036390">
    <property type="entry name" value="WH_DNA-bd_sf"/>
</dbReference>
<feature type="domain" description="FtsK gamma" evidence="1">
    <location>
        <begin position="2"/>
        <end position="64"/>
    </location>
</feature>
<dbReference type="RefSeq" id="WP_013198743.1">
    <property type="nucleotide sequence ID" value="NC_014259.1"/>
</dbReference>
<dbReference type="InterPro" id="IPR036388">
    <property type="entry name" value="WH-like_DNA-bd_sf"/>
</dbReference>
<dbReference type="AlphaFoldDB" id="A0AAN0PAN0"/>
<evidence type="ECO:0000313" key="2">
    <source>
        <dbReference type="EMBL" id="ADI91914.1"/>
    </source>
</evidence>
<gene>
    <name evidence="2" type="ordered locus">AOLE_15135</name>
</gene>
<name>A0AAN0PAN0_ACISD</name>
<dbReference type="SMART" id="SM00843">
    <property type="entry name" value="Ftsk_gamma"/>
    <property type="match status" value="1"/>
</dbReference>
<dbReference type="SUPFAM" id="SSF46785">
    <property type="entry name" value="Winged helix' DNA-binding domain"/>
    <property type="match status" value="1"/>
</dbReference>
<organism evidence="2 3">
    <name type="scientific">Acinetobacter oleivorans (strain JCM 16667 / KCTC 23045 / DR1)</name>
    <dbReference type="NCBI Taxonomy" id="436717"/>
    <lineage>
        <taxon>Bacteria</taxon>
        <taxon>Pseudomonadati</taxon>
        <taxon>Pseudomonadota</taxon>
        <taxon>Gammaproteobacteria</taxon>
        <taxon>Moraxellales</taxon>
        <taxon>Moraxellaceae</taxon>
        <taxon>Acinetobacter</taxon>
    </lineage>
</organism>
<evidence type="ECO:0000313" key="3">
    <source>
        <dbReference type="Proteomes" id="UP000000392"/>
    </source>
</evidence>
<sequence length="231" mass="26850">MDMELYKSVVDFVRNHNKASTSHIQRAFNLSYNRAVPIMDKLEEDYVISPMSANGKREVYPEIVAELQQQIKVLTADLKESQSDFAYAYKSVTSWTERAYKQREKVELIKNEVERFQQSGSPSDLNQFLSNLIELATFKNDHEFTDFVLFPKVATKEINEILGMQCFQFIRTAQIYRKLGFEINKKAEDEQAFFLFKFLHLALVHGDKYLNVFNAETRNLIETCESGAANE</sequence>
<dbReference type="Gene3D" id="1.10.10.10">
    <property type="entry name" value="Winged helix-like DNA-binding domain superfamily/Winged helix DNA-binding domain"/>
    <property type="match status" value="1"/>
</dbReference>
<reference evidence="2 3" key="1">
    <citation type="journal article" date="2010" name="J. Bacteriol.">
        <title>Complete genome sequence of the diesel-degrading Acinetobacter sp. strain DR1.</title>
        <authorList>
            <person name="Jung J."/>
            <person name="Baek J.H."/>
            <person name="Park W."/>
        </authorList>
    </citation>
    <scope>NUCLEOTIDE SEQUENCE [LARGE SCALE GENOMIC DNA]</scope>
    <source>
        <strain evidence="3">JCM 16667 / KCTC 23045 / DR1</strain>
    </source>
</reference>
<dbReference type="KEGG" id="acd:AOLE_15135"/>
<dbReference type="GeneID" id="69417155"/>
<accession>A0AAN0PAN0</accession>
<dbReference type="InterPro" id="IPR018541">
    <property type="entry name" value="Ftsk_gamma"/>
</dbReference>
<proteinExistence type="predicted"/>
<dbReference type="EMBL" id="CP002080">
    <property type="protein sequence ID" value="ADI91914.1"/>
    <property type="molecule type" value="Genomic_DNA"/>
</dbReference>